<comment type="similarity">
    <text evidence="2">Belongs to the HpaH/HsaA monooxygenase family.</text>
</comment>
<name>A0ABY3PNI6_9CYAN</name>
<dbReference type="Pfam" id="PF08028">
    <property type="entry name" value="Acyl-CoA_dh_2"/>
    <property type="match status" value="1"/>
</dbReference>
<evidence type="ECO:0000259" key="4">
    <source>
        <dbReference type="Pfam" id="PF08028"/>
    </source>
</evidence>
<dbReference type="Gene3D" id="1.10.540.10">
    <property type="entry name" value="Acyl-CoA dehydrogenase/oxidase, N-terminal domain"/>
    <property type="match status" value="1"/>
</dbReference>
<dbReference type="InterPro" id="IPR046373">
    <property type="entry name" value="Acyl-CoA_Oxase/DH_mid-dom_sf"/>
</dbReference>
<feature type="domain" description="Acyl-CoA dehydrogenase C-terminal" evidence="4">
    <location>
        <begin position="262"/>
        <end position="378"/>
    </location>
</feature>
<evidence type="ECO:0000256" key="1">
    <source>
        <dbReference type="ARBA" id="ARBA00023002"/>
    </source>
</evidence>
<keyword evidence="1" id="KW-0560">Oxidoreductase</keyword>
<reference evidence="5 6" key="1">
    <citation type="journal article" date="2021" name="Genome Biol. Evol.">
        <title>Complete Genome Sequencing of a Novel Gloeobacter Species from a Waterfall Cave in Mexico.</title>
        <authorList>
            <person name="Saw J.H."/>
            <person name="Cardona T."/>
            <person name="Montejano G."/>
        </authorList>
    </citation>
    <scope>NUCLEOTIDE SEQUENCE [LARGE SCALE GENOMIC DNA]</scope>
    <source>
        <strain evidence="5">MG652769</strain>
    </source>
</reference>
<dbReference type="SUPFAM" id="SSF47203">
    <property type="entry name" value="Acyl-CoA dehydrogenase C-terminal domain-like"/>
    <property type="match status" value="1"/>
</dbReference>
<evidence type="ECO:0000313" key="5">
    <source>
        <dbReference type="EMBL" id="UFP95252.1"/>
    </source>
</evidence>
<evidence type="ECO:0000313" key="6">
    <source>
        <dbReference type="Proteomes" id="UP001054846"/>
    </source>
</evidence>
<accession>A0ABY3PNI6</accession>
<dbReference type="InterPro" id="IPR037069">
    <property type="entry name" value="AcylCoA_DH/ox_N_sf"/>
</dbReference>
<feature type="domain" description="Acyl-CoA dehydrogenase/oxidase N-terminal" evidence="3">
    <location>
        <begin position="45"/>
        <end position="137"/>
    </location>
</feature>
<keyword evidence="6" id="KW-1185">Reference proteome</keyword>
<evidence type="ECO:0000259" key="3">
    <source>
        <dbReference type="Pfam" id="PF02771"/>
    </source>
</evidence>
<dbReference type="PANTHER" id="PTHR48083:SF37">
    <property type="entry name" value="DEHYDROGENASE, PUTATIVE-RELATED"/>
    <property type="match status" value="1"/>
</dbReference>
<dbReference type="Proteomes" id="UP001054846">
    <property type="component" value="Chromosome"/>
</dbReference>
<dbReference type="Gene3D" id="1.20.140.10">
    <property type="entry name" value="Butyryl-CoA Dehydrogenase, subunit A, domain 3"/>
    <property type="match status" value="1"/>
</dbReference>
<dbReference type="Gene3D" id="2.40.110.10">
    <property type="entry name" value="Butyryl-CoA Dehydrogenase, subunit A, domain 2"/>
    <property type="match status" value="1"/>
</dbReference>
<organism evidence="5 6">
    <name type="scientific">Gloeobacter morelensis MG652769</name>
    <dbReference type="NCBI Taxonomy" id="2781736"/>
    <lineage>
        <taxon>Bacteria</taxon>
        <taxon>Bacillati</taxon>
        <taxon>Cyanobacteriota</taxon>
        <taxon>Cyanophyceae</taxon>
        <taxon>Gloeobacterales</taxon>
        <taxon>Gloeobacteraceae</taxon>
        <taxon>Gloeobacter</taxon>
        <taxon>Gloeobacter morelensis</taxon>
    </lineage>
</organism>
<proteinExistence type="inferred from homology"/>
<dbReference type="PIRSF" id="PIRSF016578">
    <property type="entry name" value="HsaA"/>
    <property type="match status" value="1"/>
</dbReference>
<dbReference type="InterPro" id="IPR013107">
    <property type="entry name" value="Acyl-CoA_DH_C"/>
</dbReference>
<dbReference type="Pfam" id="PF02771">
    <property type="entry name" value="Acyl-CoA_dh_N"/>
    <property type="match status" value="1"/>
</dbReference>
<dbReference type="RefSeq" id="WP_230842477.1">
    <property type="nucleotide sequence ID" value="NZ_CP063845.1"/>
</dbReference>
<dbReference type="InterPro" id="IPR050741">
    <property type="entry name" value="Acyl-CoA_dehydrogenase"/>
</dbReference>
<evidence type="ECO:0000256" key="2">
    <source>
        <dbReference type="ARBA" id="ARBA00049661"/>
    </source>
</evidence>
<dbReference type="SUPFAM" id="SSF56645">
    <property type="entry name" value="Acyl-CoA dehydrogenase NM domain-like"/>
    <property type="match status" value="1"/>
</dbReference>
<gene>
    <name evidence="5" type="ORF">ISF26_03090</name>
</gene>
<dbReference type="InterPro" id="IPR013786">
    <property type="entry name" value="AcylCoA_DH/ox_N"/>
</dbReference>
<dbReference type="CDD" id="cd00567">
    <property type="entry name" value="ACAD"/>
    <property type="match status" value="1"/>
</dbReference>
<dbReference type="InterPro" id="IPR036250">
    <property type="entry name" value="AcylCo_DH-like_C"/>
</dbReference>
<dbReference type="EMBL" id="CP063845">
    <property type="protein sequence ID" value="UFP95252.1"/>
    <property type="molecule type" value="Genomic_DNA"/>
</dbReference>
<protein>
    <submittedName>
        <fullName evidence="5">Acyl-CoA dehydrogenase</fullName>
    </submittedName>
</protein>
<dbReference type="PANTHER" id="PTHR48083">
    <property type="entry name" value="MEDIUM-CHAIN SPECIFIC ACYL-COA DEHYDROGENASE, MITOCHONDRIAL-RELATED"/>
    <property type="match status" value="1"/>
</dbReference>
<dbReference type="InterPro" id="IPR009100">
    <property type="entry name" value="AcylCoA_DH/oxidase_NM_dom_sf"/>
</dbReference>
<sequence>MICHGAYRPCKRSKDITPPLLFDTAALGCAPLSVGEALTQAGQVADFCAVNAARIDKDGAVPIEEFRRLAAAGLLAVPLDASLGGAGLGVSPGRTLALLSVLEQVGWGNLAVGRIYEGHVNALQLIQIFGSREQQSACAAAVHGGKIYNVWNTEDEDGTKIVPLPGDRYRLEGAKTFASGAGLVERPIIGAARPDGGWQMVIVPMELYTDRVDPDWWQPLGMRASASFKVDFSGIELGEDALLGASGDYWRQPWLTAGVVRFAAVQLGGAAALLDCTRGHLRDRGWQEHPYQRERMARAAIAVEGGRLWLQGAAGRIDRWLDNPAEPAGGEGLVAYANMVRTAVEAACQQVVQLAAKSVGARCLSRPHPVERIVRDLTLYLRQPAPDAALAQLGAYVIAQNAPIQALWHDGWH</sequence>